<comment type="caution">
    <text evidence="2">The sequence shown here is derived from an EMBL/GenBank/DDBJ whole genome shotgun (WGS) entry which is preliminary data.</text>
</comment>
<organism evidence="2 3">
    <name type="scientific">Lactobacillus kullabergensis</name>
    <dbReference type="NCBI Taxonomy" id="1218493"/>
    <lineage>
        <taxon>Bacteria</taxon>
        <taxon>Bacillati</taxon>
        <taxon>Bacillota</taxon>
        <taxon>Bacilli</taxon>
        <taxon>Lactobacillales</taxon>
        <taxon>Lactobacillaceae</taxon>
        <taxon>Lactobacillus</taxon>
    </lineage>
</organism>
<dbReference type="OrthoDB" id="9801725at2"/>
<reference evidence="2 3" key="1">
    <citation type="submission" date="2014-12" db="EMBL/GenBank/DDBJ databases">
        <title>Comparative genomics of the lactic acid bacteria isolated from the honey bee gut.</title>
        <authorList>
            <person name="Ellegaard K.M."/>
            <person name="Tamarit D."/>
            <person name="Javelind E."/>
            <person name="Olofsson T."/>
            <person name="Andersson S.G."/>
            <person name="Vasquez A."/>
        </authorList>
    </citation>
    <scope>NUCLEOTIDE SEQUENCE [LARGE SCALE GENOMIC DNA]</scope>
    <source>
        <strain evidence="2 3">Biut2</strain>
    </source>
</reference>
<gene>
    <name evidence="2" type="ORF">JF76_02840</name>
</gene>
<evidence type="ECO:0000313" key="2">
    <source>
        <dbReference type="EMBL" id="KJY59019.1"/>
    </source>
</evidence>
<dbReference type="HOGENOM" id="CLU_096980_1_1_9"/>
<dbReference type="InterPro" id="IPR001602">
    <property type="entry name" value="UPF0047_YjbQ-like"/>
</dbReference>
<evidence type="ECO:0008006" key="4">
    <source>
        <dbReference type="Google" id="ProtNLM"/>
    </source>
</evidence>
<dbReference type="RefSeq" id="WP_045927499.1">
    <property type="nucleotide sequence ID" value="NZ_JBHSZS010000005.1"/>
</dbReference>
<dbReference type="PATRIC" id="fig|1218493.3.peg.301"/>
<evidence type="ECO:0000313" key="3">
    <source>
        <dbReference type="Proteomes" id="UP000033533"/>
    </source>
</evidence>
<name>A0A0F4LL84_9LACO</name>
<dbReference type="InterPro" id="IPR035917">
    <property type="entry name" value="YjbQ-like_sf"/>
</dbReference>
<dbReference type="Proteomes" id="UP000033533">
    <property type="component" value="Unassembled WGS sequence"/>
</dbReference>
<protein>
    <recommendedName>
        <fullName evidence="4">Secondary thiamine-phosphate synthase</fullName>
    </recommendedName>
</protein>
<proteinExistence type="inferred from homology"/>
<dbReference type="PANTHER" id="PTHR30615:SF8">
    <property type="entry name" value="UPF0047 PROTEIN C4A8.02C"/>
    <property type="match status" value="1"/>
</dbReference>
<dbReference type="EMBL" id="JXBY01000005">
    <property type="protein sequence ID" value="KJY59019.1"/>
    <property type="molecule type" value="Genomic_DNA"/>
</dbReference>
<dbReference type="AlphaFoldDB" id="A0A0F4LL84"/>
<dbReference type="Gene3D" id="2.60.120.460">
    <property type="entry name" value="YjbQ-like"/>
    <property type="match status" value="1"/>
</dbReference>
<dbReference type="SUPFAM" id="SSF111038">
    <property type="entry name" value="YjbQ-like"/>
    <property type="match status" value="1"/>
</dbReference>
<dbReference type="Pfam" id="PF01894">
    <property type="entry name" value="YjbQ"/>
    <property type="match status" value="1"/>
</dbReference>
<comment type="similarity">
    <text evidence="1">Belongs to the UPF0047 family.</text>
</comment>
<sequence length="174" mass="20038">MSFYFDELELETVQGRPSYHMITEQVKDAINKSNIANGICLVQTTHTTCSIYFDEYMHDKNYYDDDFLQVDLTNVLDKIIPRQQSENYPYLSPGPEHIAYGMKKTDPNYPAVKWTMLNTDGHLRSDFLGSSVTLGVKQHKLLLGSVGQIFFADFDQTRARKRKVEIIILGETDE</sequence>
<dbReference type="STRING" id="1218493.JF76_02840"/>
<evidence type="ECO:0000256" key="1">
    <source>
        <dbReference type="ARBA" id="ARBA00005534"/>
    </source>
</evidence>
<accession>A0A0F4LL84</accession>
<dbReference type="PANTHER" id="PTHR30615">
    <property type="entry name" value="UNCHARACTERIZED PROTEIN YJBQ-RELATED"/>
    <property type="match status" value="1"/>
</dbReference>